<name>A0ABX7WV87_9GAMM</name>
<reference evidence="1 2" key="1">
    <citation type="submission" date="2021-04" db="EMBL/GenBank/DDBJ databases">
        <title>Genomics, taxonomy and metabolism of representatives of sulfur bacteria of the genus Thiothrix: Thiothrix fructosivorans QT, Thiothrix unzii A1T and three new species, Thiothrix subterranea sp. nov., Thiothrix litoralis sp. nov. and 'Candidatus Thiothrix anitrata' sp. nov.</title>
        <authorList>
            <person name="Ravin N.V."/>
            <person name="Smolyakov D."/>
            <person name="Rudenko T.S."/>
            <person name="Mardanov A.V."/>
            <person name="Beletsky A.V."/>
            <person name="Markov N.D."/>
            <person name="Fomenkov A.I."/>
            <person name="Roberts R.J."/>
            <person name="Karnachuk O.V."/>
            <person name="Novikov A."/>
            <person name="Grabovich M.Y."/>
        </authorList>
    </citation>
    <scope>NUCLEOTIDE SEQUENCE [LARGE SCALE GENOMIC DNA]</scope>
    <source>
        <strain evidence="1 2">AS</strain>
    </source>
</reference>
<organism evidence="1 2">
    <name type="scientific">Thiothrix litoralis</name>
    <dbReference type="NCBI Taxonomy" id="2891210"/>
    <lineage>
        <taxon>Bacteria</taxon>
        <taxon>Pseudomonadati</taxon>
        <taxon>Pseudomonadota</taxon>
        <taxon>Gammaproteobacteria</taxon>
        <taxon>Thiotrichales</taxon>
        <taxon>Thiotrichaceae</taxon>
        <taxon>Thiothrix</taxon>
    </lineage>
</organism>
<dbReference type="RefSeq" id="WP_210221296.1">
    <property type="nucleotide sequence ID" value="NZ_CP072801.1"/>
</dbReference>
<protein>
    <submittedName>
        <fullName evidence="1">Uncharacterized protein</fullName>
    </submittedName>
</protein>
<sequence length="73" mass="8346">MKNYVLIGEKWKRAIVFTDERYADLYIAKNCPDICCVKYSAADFEAQFGLNAKKVLEYGLNDYNAQVLITIGD</sequence>
<gene>
    <name evidence="1" type="ORF">J9253_12565</name>
</gene>
<accession>A0ABX7WV87</accession>
<proteinExistence type="predicted"/>
<dbReference type="EMBL" id="CP072801">
    <property type="protein sequence ID" value="QTR44850.1"/>
    <property type="molecule type" value="Genomic_DNA"/>
</dbReference>
<evidence type="ECO:0000313" key="1">
    <source>
        <dbReference type="EMBL" id="QTR44850.1"/>
    </source>
</evidence>
<evidence type="ECO:0000313" key="2">
    <source>
        <dbReference type="Proteomes" id="UP000672039"/>
    </source>
</evidence>
<keyword evidence="2" id="KW-1185">Reference proteome</keyword>
<dbReference type="Proteomes" id="UP000672039">
    <property type="component" value="Chromosome"/>
</dbReference>